<protein>
    <submittedName>
        <fullName evidence="3">Uncharacterized protein</fullName>
    </submittedName>
</protein>
<name>A0AAU9V9E4_EUPED</name>
<gene>
    <name evidence="3" type="ORF">EEDITHA_LOCUS22545</name>
</gene>
<feature type="transmembrane region" description="Helical" evidence="2">
    <location>
        <begin position="21"/>
        <end position="38"/>
    </location>
</feature>
<dbReference type="EMBL" id="CAKOGL010000031">
    <property type="protein sequence ID" value="CAH2108626.1"/>
    <property type="molecule type" value="Genomic_DNA"/>
</dbReference>
<keyword evidence="4" id="KW-1185">Reference proteome</keyword>
<comment type="caution">
    <text evidence="3">The sequence shown here is derived from an EMBL/GenBank/DDBJ whole genome shotgun (WGS) entry which is preliminary data.</text>
</comment>
<evidence type="ECO:0000256" key="2">
    <source>
        <dbReference type="SAM" id="Phobius"/>
    </source>
</evidence>
<dbReference type="Proteomes" id="UP001153954">
    <property type="component" value="Unassembled WGS sequence"/>
</dbReference>
<evidence type="ECO:0000313" key="4">
    <source>
        <dbReference type="Proteomes" id="UP001153954"/>
    </source>
</evidence>
<reference evidence="3" key="1">
    <citation type="submission" date="2022-03" db="EMBL/GenBank/DDBJ databases">
        <authorList>
            <person name="Tunstrom K."/>
        </authorList>
    </citation>
    <scope>NUCLEOTIDE SEQUENCE</scope>
</reference>
<evidence type="ECO:0000256" key="1">
    <source>
        <dbReference type="SAM" id="MobiDB-lite"/>
    </source>
</evidence>
<keyword evidence="2" id="KW-1133">Transmembrane helix</keyword>
<feature type="region of interest" description="Disordered" evidence="1">
    <location>
        <begin position="267"/>
        <end position="288"/>
    </location>
</feature>
<evidence type="ECO:0000313" key="3">
    <source>
        <dbReference type="EMBL" id="CAH2108626.1"/>
    </source>
</evidence>
<dbReference type="AlphaFoldDB" id="A0AAU9V9E4"/>
<organism evidence="3 4">
    <name type="scientific">Euphydryas editha</name>
    <name type="common">Edith's checkerspot</name>
    <dbReference type="NCBI Taxonomy" id="104508"/>
    <lineage>
        <taxon>Eukaryota</taxon>
        <taxon>Metazoa</taxon>
        <taxon>Ecdysozoa</taxon>
        <taxon>Arthropoda</taxon>
        <taxon>Hexapoda</taxon>
        <taxon>Insecta</taxon>
        <taxon>Pterygota</taxon>
        <taxon>Neoptera</taxon>
        <taxon>Endopterygota</taxon>
        <taxon>Lepidoptera</taxon>
        <taxon>Glossata</taxon>
        <taxon>Ditrysia</taxon>
        <taxon>Papilionoidea</taxon>
        <taxon>Nymphalidae</taxon>
        <taxon>Nymphalinae</taxon>
        <taxon>Euphydryas</taxon>
    </lineage>
</organism>
<proteinExistence type="predicted"/>
<accession>A0AAU9V9E4</accession>
<keyword evidence="2" id="KW-0812">Transmembrane</keyword>
<sequence>MKGQRRLTYLCSSLREPALTITHFILFLPVILLILPTVQTQMNSHNFEKLNNTINKTRETKNEKNSNFNNDLSQKRYNYLKNDINTVSTYQDLLNRFRRKYNVETEKENNSEETYHVILNNSYNKETNSDNLLLNDTILAKDIKTEIYQIDYNDIDNFPATEVTSNIVNADYKKTTIREIRQSRKIGHIKDETMGKLKIDDETQSKLFYDYSSTFNRSSDVYDKKISNNCSEIYPNELSDDIFKFEDKNETEPDLFTRVNDSLDHPADLTHPLIKNIPESTKPDNDGE</sequence>
<keyword evidence="2" id="KW-0472">Membrane</keyword>